<accession>A0A0F9BXW8</accession>
<organism evidence="1">
    <name type="scientific">marine sediment metagenome</name>
    <dbReference type="NCBI Taxonomy" id="412755"/>
    <lineage>
        <taxon>unclassified sequences</taxon>
        <taxon>metagenomes</taxon>
        <taxon>ecological metagenomes</taxon>
    </lineage>
</organism>
<gene>
    <name evidence="1" type="ORF">LCGC14_2472180</name>
</gene>
<comment type="caution">
    <text evidence="1">The sequence shown here is derived from an EMBL/GenBank/DDBJ whole genome shotgun (WGS) entry which is preliminary data.</text>
</comment>
<proteinExistence type="predicted"/>
<evidence type="ECO:0000313" key="1">
    <source>
        <dbReference type="EMBL" id="KKL18772.1"/>
    </source>
</evidence>
<reference evidence="1" key="1">
    <citation type="journal article" date="2015" name="Nature">
        <title>Complex archaea that bridge the gap between prokaryotes and eukaryotes.</title>
        <authorList>
            <person name="Spang A."/>
            <person name="Saw J.H."/>
            <person name="Jorgensen S.L."/>
            <person name="Zaremba-Niedzwiedzka K."/>
            <person name="Martijn J."/>
            <person name="Lind A.E."/>
            <person name="van Eijk R."/>
            <person name="Schleper C."/>
            <person name="Guy L."/>
            <person name="Ettema T.J."/>
        </authorList>
    </citation>
    <scope>NUCLEOTIDE SEQUENCE</scope>
</reference>
<sequence length="67" mass="7486">MANTTQDIRRVKVQVSMAELQTLLIAKAQEAGFIDFTPDRIQLYQNGDDGAGNDVYEILFEQDIPAV</sequence>
<dbReference type="EMBL" id="LAZR01038742">
    <property type="protein sequence ID" value="KKL18772.1"/>
    <property type="molecule type" value="Genomic_DNA"/>
</dbReference>
<protein>
    <submittedName>
        <fullName evidence="1">Uncharacterized protein</fullName>
    </submittedName>
</protein>
<name>A0A0F9BXW8_9ZZZZ</name>
<dbReference type="AlphaFoldDB" id="A0A0F9BXW8"/>